<sequence>MRKTWVKRDNIYYKPFYKQKLKVTLIGVIAMGILFFVYQLVYISQLLPLQTVQAGPKTRPLKANSNDNPIASLEPVGRDENNQHEYGHQNAGQERGKSILMNGTTANKPSIWSDTQFAYVEKIGNYERKILRGIRLADIQHYNENSNTRTFRCLASNKEIPWTWVNDDYCDCVEDGSDEPGTGACNNGRFYCRFQKRHKTGRGIDHFVPSGWINDGVCDCCDGSDEWLTKMKTNSGSLCPNVCKIKYYL</sequence>
<dbReference type="VEuPathDB" id="VectorBase:ADIR005284"/>
<evidence type="ECO:0000256" key="1">
    <source>
        <dbReference type="SAM" id="MobiDB-lite"/>
    </source>
</evidence>
<accession>A0A182NCC0</accession>
<dbReference type="Proteomes" id="UP000075884">
    <property type="component" value="Unassembled WGS sequence"/>
</dbReference>
<dbReference type="InterPro" id="IPR028146">
    <property type="entry name" value="PRKCSH_N"/>
</dbReference>
<dbReference type="PANTHER" id="PTHR12630">
    <property type="entry name" value="N-LINKED OLIGOSACCHARIDE PROCESSING"/>
    <property type="match status" value="1"/>
</dbReference>
<dbReference type="GO" id="GO:0017177">
    <property type="term" value="C:glucosidase II complex"/>
    <property type="evidence" value="ECO:0007669"/>
    <property type="project" value="TreeGrafter"/>
</dbReference>
<feature type="transmembrane region" description="Helical" evidence="2">
    <location>
        <begin position="21"/>
        <end position="41"/>
    </location>
</feature>
<keyword evidence="2" id="KW-0472">Membrane</keyword>
<proteinExistence type="predicted"/>
<reference evidence="5" key="1">
    <citation type="submission" date="2013-03" db="EMBL/GenBank/DDBJ databases">
        <title>The Genome Sequence of Anopheles dirus WRAIR2.</title>
        <authorList>
            <consortium name="The Broad Institute Genomics Platform"/>
            <person name="Neafsey D.E."/>
            <person name="Walton C."/>
            <person name="Walker B."/>
            <person name="Young S.K."/>
            <person name="Zeng Q."/>
            <person name="Gargeya S."/>
            <person name="Fitzgerald M."/>
            <person name="Haas B."/>
            <person name="Abouelleil A."/>
            <person name="Allen A.W."/>
            <person name="Alvarado L."/>
            <person name="Arachchi H.M."/>
            <person name="Berlin A.M."/>
            <person name="Chapman S.B."/>
            <person name="Gainer-Dewar J."/>
            <person name="Goldberg J."/>
            <person name="Griggs A."/>
            <person name="Gujja S."/>
            <person name="Hansen M."/>
            <person name="Howarth C."/>
            <person name="Imamovic A."/>
            <person name="Ireland A."/>
            <person name="Larimer J."/>
            <person name="McCowan C."/>
            <person name="Murphy C."/>
            <person name="Pearson M."/>
            <person name="Poon T.W."/>
            <person name="Priest M."/>
            <person name="Roberts A."/>
            <person name="Saif S."/>
            <person name="Shea T."/>
            <person name="Sisk P."/>
            <person name="Sykes S."/>
            <person name="Wortman J."/>
            <person name="Nusbaum C."/>
            <person name="Birren B."/>
        </authorList>
    </citation>
    <scope>NUCLEOTIDE SEQUENCE [LARGE SCALE GENOMIC DNA]</scope>
    <source>
        <strain evidence="5">WRAIR2</strain>
    </source>
</reference>
<feature type="compositionally biased region" description="Basic and acidic residues" evidence="1">
    <location>
        <begin position="76"/>
        <end position="87"/>
    </location>
</feature>
<evidence type="ECO:0000256" key="2">
    <source>
        <dbReference type="SAM" id="Phobius"/>
    </source>
</evidence>
<dbReference type="InterPro" id="IPR039794">
    <property type="entry name" value="Gtb1-like"/>
</dbReference>
<evidence type="ECO:0000313" key="5">
    <source>
        <dbReference type="Proteomes" id="UP000075884"/>
    </source>
</evidence>
<name>A0A182NCC0_9DIPT</name>
<dbReference type="EnsemblMetazoa" id="ADIR005284-RA">
    <property type="protein sequence ID" value="ADIR005284-PA"/>
    <property type="gene ID" value="ADIR005284"/>
</dbReference>
<dbReference type="Pfam" id="PF12999">
    <property type="entry name" value="PRKCSH-like"/>
    <property type="match status" value="1"/>
</dbReference>
<dbReference type="AlphaFoldDB" id="A0A182NCC0"/>
<keyword evidence="2" id="KW-0812">Transmembrane</keyword>
<keyword evidence="5" id="KW-1185">Reference proteome</keyword>
<reference evidence="4" key="2">
    <citation type="submission" date="2020-05" db="UniProtKB">
        <authorList>
            <consortium name="EnsemblMetazoa"/>
        </authorList>
    </citation>
    <scope>IDENTIFICATION</scope>
    <source>
        <strain evidence="4">WRAIR2</strain>
    </source>
</reference>
<protein>
    <recommendedName>
        <fullName evidence="3">Glucosidase II beta subunit N-terminal domain-containing protein</fullName>
    </recommendedName>
</protein>
<dbReference type="STRING" id="7168.A0A182NCC0"/>
<dbReference type="PANTHER" id="PTHR12630:SF1">
    <property type="entry name" value="GLUCOSIDASE 2 SUBUNIT BETA"/>
    <property type="match status" value="1"/>
</dbReference>
<keyword evidence="2" id="KW-1133">Transmembrane helix</keyword>
<evidence type="ECO:0000259" key="3">
    <source>
        <dbReference type="Pfam" id="PF12999"/>
    </source>
</evidence>
<evidence type="ECO:0000313" key="4">
    <source>
        <dbReference type="EnsemblMetazoa" id="ADIR005284-PA"/>
    </source>
</evidence>
<organism evidence="4 5">
    <name type="scientific">Anopheles dirus</name>
    <dbReference type="NCBI Taxonomy" id="7168"/>
    <lineage>
        <taxon>Eukaryota</taxon>
        <taxon>Metazoa</taxon>
        <taxon>Ecdysozoa</taxon>
        <taxon>Arthropoda</taxon>
        <taxon>Hexapoda</taxon>
        <taxon>Insecta</taxon>
        <taxon>Pterygota</taxon>
        <taxon>Neoptera</taxon>
        <taxon>Endopterygota</taxon>
        <taxon>Diptera</taxon>
        <taxon>Nematocera</taxon>
        <taxon>Culicoidea</taxon>
        <taxon>Culicidae</taxon>
        <taxon>Anophelinae</taxon>
        <taxon>Anopheles</taxon>
    </lineage>
</organism>
<dbReference type="GO" id="GO:0006491">
    <property type="term" value="P:N-glycan processing"/>
    <property type="evidence" value="ECO:0007669"/>
    <property type="project" value="TreeGrafter"/>
</dbReference>
<feature type="domain" description="Glucosidase II beta subunit N-terminal" evidence="3">
    <location>
        <begin position="129"/>
        <end position="243"/>
    </location>
</feature>
<feature type="region of interest" description="Disordered" evidence="1">
    <location>
        <begin position="57"/>
        <end position="96"/>
    </location>
</feature>